<evidence type="ECO:0000256" key="3">
    <source>
        <dbReference type="ARBA" id="ARBA00004343"/>
    </source>
</evidence>
<protein>
    <recommendedName>
        <fullName evidence="6">triacylglycerol lipase</fullName>
        <ecNumber evidence="6">3.1.1.3</ecNumber>
    </recommendedName>
    <alternativeName>
        <fullName evidence="18">Autophagy-related protein 15</fullName>
    </alternativeName>
</protein>
<keyword evidence="13" id="KW-0072">Autophagy</keyword>
<keyword evidence="8" id="KW-0967">Endosome</keyword>
<evidence type="ECO:0000256" key="18">
    <source>
        <dbReference type="ARBA" id="ARBA00029828"/>
    </source>
</evidence>
<comment type="caution">
    <text evidence="21">The sequence shown here is derived from an EMBL/GenBank/DDBJ whole genome shotgun (WGS) entry which is preliminary data.</text>
</comment>
<sequence>MFPNLLPNALQYLLASFLWSKDSPSHATPPPLRFELRHIHALANSSRIVFSDVRLGSSNFAAEDYGVSTKPVAVHRPASHASFSSARFRGLTNISWDEVEVVGPDIQDRDTLLTLAKMTNNAYSEPTDSEWYDLGPDWINDTYPFGWEPDADGFRGHVFATPDNSTVVISVKGTSAGWLVGGGGPTTKKDKVNDNLLFSCCCARVGPTWSPVCGCYEGSYKCDQGCLEKSLAEDSLFYSVGTNLYYNVTYMYPNSNIWLVGHSLGGSLASLIGVTFGAPVVAFEAPGDKLAAQRLHLPSPPSVQHITHVYHTADPIAMGTCNGVASSCAIAGYAMESKCHLGKIIRYDTVSQLGWSVDIRTHGIRMIIEKLLVSDWDGGDGDNGTHKAVPDLFQEEDCVATMLSALEILAVIGVVLLVPLLYRLWNFIWLYFLRPSTAHKYLHAAPTYALITGASDGIGKALAKELYDQGFNLILHGRNEQKIRKVVEEVRRNGARDVLYFLADASDVNHDFERMMAPYMNLNITLVVHNVGNQGFTKERIDGFSNADVAGIVNRNAIFPLHLTHTLLPRLRLSAKTGPVLVQFMGSLASEISPPRFAIYGASKSFLKALARGLDTDEQVWTPTGVHFEYLVTGQVQSNSMRLTASLGTPTSETYAKAIVARMGCGWRKYCPFWVHAVQLWFSEVMGEGMQDKYAAGAIPELIALHEKKA</sequence>
<dbReference type="SUPFAM" id="SSF51735">
    <property type="entry name" value="NAD(P)-binding Rossmann-fold domains"/>
    <property type="match status" value="1"/>
</dbReference>
<dbReference type="EMBL" id="SEKV01000687">
    <property type="protein sequence ID" value="TFY54534.1"/>
    <property type="molecule type" value="Genomic_DNA"/>
</dbReference>
<dbReference type="PRINTS" id="PR00081">
    <property type="entry name" value="GDHRDH"/>
</dbReference>
<organism evidence="21 22">
    <name type="scientific">Rhodofomes roseus</name>
    <dbReference type="NCBI Taxonomy" id="34475"/>
    <lineage>
        <taxon>Eukaryota</taxon>
        <taxon>Fungi</taxon>
        <taxon>Dikarya</taxon>
        <taxon>Basidiomycota</taxon>
        <taxon>Agaricomycotina</taxon>
        <taxon>Agaricomycetes</taxon>
        <taxon>Polyporales</taxon>
        <taxon>Rhodofomes</taxon>
    </lineage>
</organism>
<dbReference type="STRING" id="34475.A0A4Y9XWB8"/>
<dbReference type="PANTHER" id="PTHR47175:SF2">
    <property type="entry name" value="LIPASE ATG15-RELATED"/>
    <property type="match status" value="1"/>
</dbReference>
<dbReference type="InterPro" id="IPR036291">
    <property type="entry name" value="NAD(P)-bd_dom_sf"/>
</dbReference>
<evidence type="ECO:0000256" key="17">
    <source>
        <dbReference type="ARBA" id="ARBA00024663"/>
    </source>
</evidence>
<dbReference type="Pfam" id="PF01764">
    <property type="entry name" value="Lipase_3"/>
    <property type="match status" value="1"/>
</dbReference>
<evidence type="ECO:0000256" key="19">
    <source>
        <dbReference type="SAM" id="Phobius"/>
    </source>
</evidence>
<dbReference type="GO" id="GO:0032585">
    <property type="term" value="C:multivesicular body membrane"/>
    <property type="evidence" value="ECO:0007669"/>
    <property type="project" value="UniProtKB-SubCell"/>
</dbReference>
<evidence type="ECO:0000256" key="11">
    <source>
        <dbReference type="ARBA" id="ARBA00022968"/>
    </source>
</evidence>
<keyword evidence="12 19" id="KW-1133">Transmembrane helix</keyword>
<dbReference type="GO" id="GO:0005775">
    <property type="term" value="C:vacuolar lumen"/>
    <property type="evidence" value="ECO:0007669"/>
    <property type="project" value="TreeGrafter"/>
</dbReference>
<evidence type="ECO:0000256" key="14">
    <source>
        <dbReference type="ARBA" id="ARBA00023098"/>
    </source>
</evidence>
<keyword evidence="14" id="KW-0443">Lipid metabolism</keyword>
<keyword evidence="11" id="KW-0735">Signal-anchor</keyword>
<reference evidence="21 22" key="1">
    <citation type="submission" date="2019-01" db="EMBL/GenBank/DDBJ databases">
        <title>Genome sequencing of the rare red list fungi Fomitopsis rosea.</title>
        <authorList>
            <person name="Buettner E."/>
            <person name="Kellner H."/>
        </authorList>
    </citation>
    <scope>NUCLEOTIDE SEQUENCE [LARGE SCALE GENOMIC DNA]</scope>
    <source>
        <strain evidence="21 22">DSM 105464</strain>
    </source>
</reference>
<dbReference type="GO" id="GO:0034496">
    <property type="term" value="P:multivesicular body membrane disassembly"/>
    <property type="evidence" value="ECO:0007669"/>
    <property type="project" value="TreeGrafter"/>
</dbReference>
<dbReference type="SUPFAM" id="SSF53474">
    <property type="entry name" value="alpha/beta-Hydrolases"/>
    <property type="match status" value="1"/>
</dbReference>
<comment type="function">
    <text evidence="17">Lipase which is essential for lysis of subvacuolar cytoplasm to vacuole targeted bodies and intravacuolar autophagic bodies. Involved in the lysis of intravacuolar multivesicular body (MVB) vesicles. The intravacuolar membrane disintegration by ATG15 is critical to life span extension.</text>
</comment>
<keyword evidence="7 19" id="KW-0812">Transmembrane</keyword>
<evidence type="ECO:0000256" key="9">
    <source>
        <dbReference type="ARBA" id="ARBA00022801"/>
    </source>
</evidence>
<evidence type="ECO:0000256" key="8">
    <source>
        <dbReference type="ARBA" id="ARBA00022753"/>
    </source>
</evidence>
<evidence type="ECO:0000256" key="7">
    <source>
        <dbReference type="ARBA" id="ARBA00022692"/>
    </source>
</evidence>
<keyword evidence="10" id="KW-0442">Lipid degradation</keyword>
<dbReference type="Gene3D" id="3.40.50.720">
    <property type="entry name" value="NAD(P)-binding Rossmann-like Domain"/>
    <property type="match status" value="1"/>
</dbReference>
<dbReference type="InterPro" id="IPR050805">
    <property type="entry name" value="ATG15_Lipase"/>
</dbReference>
<dbReference type="GO" id="GO:0034727">
    <property type="term" value="P:piecemeal microautophagy of the nucleus"/>
    <property type="evidence" value="ECO:0007669"/>
    <property type="project" value="TreeGrafter"/>
</dbReference>
<comment type="similarity">
    <text evidence="4">Belongs to the AB hydrolase superfamily. Lipase family.</text>
</comment>
<dbReference type="InterPro" id="IPR002921">
    <property type="entry name" value="Fungal_lipase-type"/>
</dbReference>
<keyword evidence="15 19" id="KW-0472">Membrane</keyword>
<dbReference type="Proteomes" id="UP000298390">
    <property type="component" value="Unassembled WGS sequence"/>
</dbReference>
<evidence type="ECO:0000256" key="4">
    <source>
        <dbReference type="ARBA" id="ARBA00010701"/>
    </source>
</evidence>
<dbReference type="GO" id="GO:0004620">
    <property type="term" value="F:phospholipase activity"/>
    <property type="evidence" value="ECO:0007669"/>
    <property type="project" value="TreeGrafter"/>
</dbReference>
<name>A0A4Y9XWB8_9APHY</name>
<keyword evidence="9" id="KW-0378">Hydrolase</keyword>
<comment type="subcellular location">
    <subcellularLocation>
        <location evidence="3">Endosome</location>
        <location evidence="3">Multivesicular body membrane</location>
        <topology evidence="3">Single-pass type II membrane protein</topology>
    </subcellularLocation>
    <subcellularLocation>
        <location evidence="2">Prevacuolar compartment membrane</location>
        <topology evidence="2">Single-pass type II membrane protein</topology>
    </subcellularLocation>
</comment>
<accession>A0A4Y9XWB8</accession>
<feature type="domain" description="Fungal lipase-type" evidence="20">
    <location>
        <begin position="248"/>
        <end position="274"/>
    </location>
</feature>
<comment type="catalytic activity">
    <reaction evidence="1">
        <text>a triacylglycerol + H2O = a diacylglycerol + a fatty acid + H(+)</text>
        <dbReference type="Rhea" id="RHEA:12044"/>
        <dbReference type="ChEBI" id="CHEBI:15377"/>
        <dbReference type="ChEBI" id="CHEBI:15378"/>
        <dbReference type="ChEBI" id="CHEBI:17855"/>
        <dbReference type="ChEBI" id="CHEBI:18035"/>
        <dbReference type="ChEBI" id="CHEBI:28868"/>
        <dbReference type="EC" id="3.1.1.3"/>
    </reaction>
</comment>
<dbReference type="Gene3D" id="3.40.50.1820">
    <property type="entry name" value="alpha/beta hydrolase"/>
    <property type="match status" value="1"/>
</dbReference>
<evidence type="ECO:0000313" key="22">
    <source>
        <dbReference type="Proteomes" id="UP000298390"/>
    </source>
</evidence>
<dbReference type="GO" id="GO:0046461">
    <property type="term" value="P:neutral lipid catabolic process"/>
    <property type="evidence" value="ECO:0007669"/>
    <property type="project" value="TreeGrafter"/>
</dbReference>
<dbReference type="InterPro" id="IPR002347">
    <property type="entry name" value="SDR_fam"/>
</dbReference>
<dbReference type="GO" id="GO:0006660">
    <property type="term" value="P:phosphatidylserine catabolic process"/>
    <property type="evidence" value="ECO:0007669"/>
    <property type="project" value="TreeGrafter"/>
</dbReference>
<evidence type="ECO:0000256" key="13">
    <source>
        <dbReference type="ARBA" id="ARBA00023006"/>
    </source>
</evidence>
<evidence type="ECO:0000256" key="1">
    <source>
        <dbReference type="ARBA" id="ARBA00001024"/>
    </source>
</evidence>
<evidence type="ECO:0000256" key="16">
    <source>
        <dbReference type="ARBA" id="ARBA00023180"/>
    </source>
</evidence>
<evidence type="ECO:0000256" key="5">
    <source>
        <dbReference type="ARBA" id="ARBA00011137"/>
    </source>
</evidence>
<dbReference type="CDD" id="cd00519">
    <property type="entry name" value="Lipase_3"/>
    <property type="match status" value="1"/>
</dbReference>
<comment type="subunit">
    <text evidence="5">Binds to both phosphatidylinositol (PI) and phosphatidylinositol 3,5-bisphosphate (PIP2).</text>
</comment>
<dbReference type="InterPro" id="IPR029058">
    <property type="entry name" value="AB_hydrolase_fold"/>
</dbReference>
<evidence type="ECO:0000256" key="12">
    <source>
        <dbReference type="ARBA" id="ARBA00022989"/>
    </source>
</evidence>
<evidence type="ECO:0000256" key="2">
    <source>
        <dbReference type="ARBA" id="ARBA00004270"/>
    </source>
</evidence>
<dbReference type="EC" id="3.1.1.3" evidence="6"/>
<evidence type="ECO:0000256" key="6">
    <source>
        <dbReference type="ARBA" id="ARBA00013279"/>
    </source>
</evidence>
<dbReference type="PANTHER" id="PTHR47175">
    <property type="entry name" value="LIPASE ATG15-RELATED"/>
    <property type="match status" value="1"/>
</dbReference>
<gene>
    <name evidence="21" type="ORF">EVJ58_g8805</name>
</gene>
<evidence type="ECO:0000259" key="20">
    <source>
        <dbReference type="Pfam" id="PF01764"/>
    </source>
</evidence>
<feature type="transmembrane region" description="Helical" evidence="19">
    <location>
        <begin position="408"/>
        <end position="433"/>
    </location>
</feature>
<keyword evidence="16" id="KW-0325">Glycoprotein</keyword>
<dbReference type="GO" id="GO:0004806">
    <property type="term" value="F:triacylglycerol lipase activity"/>
    <property type="evidence" value="ECO:0007669"/>
    <property type="project" value="UniProtKB-EC"/>
</dbReference>
<proteinExistence type="inferred from homology"/>
<evidence type="ECO:0000313" key="21">
    <source>
        <dbReference type="EMBL" id="TFY54534.1"/>
    </source>
</evidence>
<dbReference type="Pfam" id="PF00106">
    <property type="entry name" value="adh_short"/>
    <property type="match status" value="1"/>
</dbReference>
<dbReference type="AlphaFoldDB" id="A0A4Y9XWB8"/>
<evidence type="ECO:0000256" key="15">
    <source>
        <dbReference type="ARBA" id="ARBA00023136"/>
    </source>
</evidence>
<evidence type="ECO:0000256" key="10">
    <source>
        <dbReference type="ARBA" id="ARBA00022963"/>
    </source>
</evidence>